<feature type="compositionally biased region" description="Basic and acidic residues" evidence="6">
    <location>
        <begin position="622"/>
        <end position="680"/>
    </location>
</feature>
<evidence type="ECO:0000256" key="5">
    <source>
        <dbReference type="SAM" id="Coils"/>
    </source>
</evidence>
<evidence type="ECO:0000313" key="9">
    <source>
        <dbReference type="Proteomes" id="UP000324897"/>
    </source>
</evidence>
<reference evidence="8 9" key="1">
    <citation type="journal article" date="2019" name="Sci. Rep.">
        <title>A high-quality genome of Eragrostis curvula grass provides insights into Poaceae evolution and supports new strategies to enhance forage quality.</title>
        <authorList>
            <person name="Carballo J."/>
            <person name="Santos B.A.C.M."/>
            <person name="Zappacosta D."/>
            <person name="Garbus I."/>
            <person name="Selva J.P."/>
            <person name="Gallo C.A."/>
            <person name="Diaz A."/>
            <person name="Albertini E."/>
            <person name="Caccamo M."/>
            <person name="Echenique V."/>
        </authorList>
    </citation>
    <scope>NUCLEOTIDE SEQUENCE [LARGE SCALE GENOMIC DNA]</scope>
    <source>
        <strain evidence="9">cv. Victoria</strain>
        <tissue evidence="8">Leaf</tissue>
    </source>
</reference>
<organism evidence="8 9">
    <name type="scientific">Eragrostis curvula</name>
    <name type="common">weeping love grass</name>
    <dbReference type="NCBI Taxonomy" id="38414"/>
    <lineage>
        <taxon>Eukaryota</taxon>
        <taxon>Viridiplantae</taxon>
        <taxon>Streptophyta</taxon>
        <taxon>Embryophyta</taxon>
        <taxon>Tracheophyta</taxon>
        <taxon>Spermatophyta</taxon>
        <taxon>Magnoliopsida</taxon>
        <taxon>Liliopsida</taxon>
        <taxon>Poales</taxon>
        <taxon>Poaceae</taxon>
        <taxon>PACMAD clade</taxon>
        <taxon>Chloridoideae</taxon>
        <taxon>Eragrostideae</taxon>
        <taxon>Eragrostidinae</taxon>
        <taxon>Eragrostis</taxon>
    </lineage>
</organism>
<dbReference type="Gene3D" id="1.10.10.60">
    <property type="entry name" value="Homeodomain-like"/>
    <property type="match status" value="1"/>
</dbReference>
<evidence type="ECO:0000256" key="1">
    <source>
        <dbReference type="ARBA" id="ARBA00004123"/>
    </source>
</evidence>
<keyword evidence="3" id="KW-0238">DNA-binding</keyword>
<dbReference type="Pfam" id="PF08766">
    <property type="entry name" value="DEK_C"/>
    <property type="match status" value="1"/>
</dbReference>
<dbReference type="OrthoDB" id="647006at2759"/>
<keyword evidence="2" id="KW-0156">Chromatin regulator</keyword>
<feature type="compositionally biased region" description="Basic and acidic residues" evidence="6">
    <location>
        <begin position="168"/>
        <end position="177"/>
    </location>
</feature>
<keyword evidence="9" id="KW-1185">Reference proteome</keyword>
<gene>
    <name evidence="8" type="ORF">EJB05_06120</name>
</gene>
<accession>A0A5J9WEE7</accession>
<feature type="compositionally biased region" description="Basic and acidic residues" evidence="6">
    <location>
        <begin position="497"/>
        <end position="511"/>
    </location>
</feature>
<dbReference type="EMBL" id="RWGY01000004">
    <property type="protein sequence ID" value="TVU46578.1"/>
    <property type="molecule type" value="Genomic_DNA"/>
</dbReference>
<dbReference type="Proteomes" id="UP000324897">
    <property type="component" value="Chromosome 5"/>
</dbReference>
<dbReference type="Gramene" id="TVU46578">
    <property type="protein sequence ID" value="TVU46578"/>
    <property type="gene ID" value="EJB05_06120"/>
</dbReference>
<evidence type="ECO:0000256" key="2">
    <source>
        <dbReference type="ARBA" id="ARBA00022853"/>
    </source>
</evidence>
<dbReference type="PROSITE" id="PS51998">
    <property type="entry name" value="DEK_C"/>
    <property type="match status" value="1"/>
</dbReference>
<evidence type="ECO:0000256" key="6">
    <source>
        <dbReference type="SAM" id="MobiDB-lite"/>
    </source>
</evidence>
<proteinExistence type="predicted"/>
<dbReference type="GO" id="GO:0042393">
    <property type="term" value="F:histone binding"/>
    <property type="evidence" value="ECO:0007669"/>
    <property type="project" value="TreeGrafter"/>
</dbReference>
<dbReference type="GO" id="GO:0006325">
    <property type="term" value="P:chromatin organization"/>
    <property type="evidence" value="ECO:0007669"/>
    <property type="project" value="UniProtKB-KW"/>
</dbReference>
<feature type="compositionally biased region" description="Polar residues" evidence="6">
    <location>
        <begin position="529"/>
        <end position="541"/>
    </location>
</feature>
<keyword evidence="5" id="KW-0175">Coiled coil</keyword>
<feature type="compositionally biased region" description="Basic and acidic residues" evidence="6">
    <location>
        <begin position="588"/>
        <end position="612"/>
    </location>
</feature>
<evidence type="ECO:0000259" key="7">
    <source>
        <dbReference type="PROSITE" id="PS51998"/>
    </source>
</evidence>
<feature type="non-terminal residue" evidence="8">
    <location>
        <position position="1"/>
    </location>
</feature>
<evidence type="ECO:0000256" key="4">
    <source>
        <dbReference type="ARBA" id="ARBA00023242"/>
    </source>
</evidence>
<keyword evidence="4" id="KW-0539">Nucleus</keyword>
<feature type="compositionally biased region" description="Basic and acidic residues" evidence="6">
    <location>
        <begin position="544"/>
        <end position="571"/>
    </location>
</feature>
<evidence type="ECO:0000256" key="3">
    <source>
        <dbReference type="ARBA" id="ARBA00023125"/>
    </source>
</evidence>
<dbReference type="FunFam" id="1.10.10.60:FF:000467">
    <property type="entry name" value="Os03g0412900 protein"/>
    <property type="match status" value="1"/>
</dbReference>
<dbReference type="GO" id="GO:0003677">
    <property type="term" value="F:DNA binding"/>
    <property type="evidence" value="ECO:0007669"/>
    <property type="project" value="UniProtKB-KW"/>
</dbReference>
<dbReference type="SUPFAM" id="SSF109715">
    <property type="entry name" value="DEK C-terminal domain"/>
    <property type="match status" value="1"/>
</dbReference>
<protein>
    <recommendedName>
        <fullName evidence="7">DEK-C domain-containing protein</fullName>
    </recommendedName>
</protein>
<dbReference type="PANTHER" id="PTHR13468">
    <property type="entry name" value="DEK PROTEIN"/>
    <property type="match status" value="1"/>
</dbReference>
<dbReference type="PANTHER" id="PTHR13468:SF7">
    <property type="entry name" value="OS03G0412900 PROTEIN"/>
    <property type="match status" value="1"/>
</dbReference>
<comment type="subcellular location">
    <subcellularLocation>
        <location evidence="1">Nucleus</location>
    </subcellularLocation>
</comment>
<comment type="caution">
    <text evidence="8">The sequence shown here is derived from an EMBL/GenBank/DDBJ whole genome shotgun (WGS) entry which is preliminary data.</text>
</comment>
<name>A0A5J9WEE7_9POAL</name>
<dbReference type="AlphaFoldDB" id="A0A5J9WEE7"/>
<feature type="region of interest" description="Disordered" evidence="6">
    <location>
        <begin position="437"/>
        <end position="691"/>
    </location>
</feature>
<feature type="coiled-coil region" evidence="5">
    <location>
        <begin position="392"/>
        <end position="429"/>
    </location>
</feature>
<dbReference type="GO" id="GO:2000779">
    <property type="term" value="P:regulation of double-strand break repair"/>
    <property type="evidence" value="ECO:0007669"/>
    <property type="project" value="TreeGrafter"/>
</dbReference>
<dbReference type="GO" id="GO:0005634">
    <property type="term" value="C:nucleus"/>
    <property type="evidence" value="ECO:0007669"/>
    <property type="project" value="UniProtKB-SubCell"/>
</dbReference>
<dbReference type="InterPro" id="IPR014876">
    <property type="entry name" value="DEK_C"/>
</dbReference>
<feature type="region of interest" description="Disordered" evidence="6">
    <location>
        <begin position="168"/>
        <end position="212"/>
    </location>
</feature>
<dbReference type="InterPro" id="IPR044198">
    <property type="entry name" value="DEK"/>
</dbReference>
<feature type="domain" description="DEK-C" evidence="7">
    <location>
        <begin position="345"/>
        <end position="400"/>
    </location>
</feature>
<evidence type="ECO:0000313" key="8">
    <source>
        <dbReference type="EMBL" id="TVU46578.1"/>
    </source>
</evidence>
<sequence length="691" mass="76738">MGCQDVSGAGEDRSKQVAELRERILQLDGHDCPEEEGKFQTKLQEDLIMCKRDTLIELCHSFNMAGSRANRKEELVSFLMKFLRGDCSRVHEPIPVKHNLQVTDLREQILQLSELTCHEQEMEVLENLNVCKRDMLIELCRSFDIIGSRANRKEELVSFLMKFVKDHSSRTDGTNHDKKIKKRKHMKEEENLSSGKPLKKKRREGTALGTQDEKETIDWKAVEDRTNYSECDQKGNRYLCANSKNSKFPNEEINLEPTLRIDGFLLENVDAVTQNKVQVRTNEQPVTTSSSAKVAEVDSTNVKVSKKKVSSVTKKKATPMKDYKVKSCGKKGSKGDVNPRKLAMKPSRDELREAIVVILDATDFATMTFGDVVKEVDKYFGKDLFERKPLIRSLIEEELFRLSEEAEKKELEEEEAAEAKARIQQADNGMAQVRAIETGTDKRNKHKTGQNCKIKDDAKNANGSGNEKDVKGVSSVNRNSSDADEGSQIVKVNADTKIADNESTKDGKCEKTSPNVNNDFGVQGYINGEVSTSNVKNNNVDTLEVSKDGRPKEACNGENEDTKYDRTEGSRSENGGNNAKGINGCETEESRIRGDDERVKRAGGDRAHEAGNESHSNVAIHGDNDGKGKEGNLDAEKGPTDHGGDGKAEDADHNASTKVDVDSGKNEAVDNGKICDDVKADSNGIANEMQT</sequence>